<dbReference type="EMBL" id="QJKJ01010448">
    <property type="protein sequence ID" value="RDX73657.1"/>
    <property type="molecule type" value="Genomic_DNA"/>
</dbReference>
<evidence type="ECO:0000313" key="1">
    <source>
        <dbReference type="EMBL" id="RDX73657.1"/>
    </source>
</evidence>
<sequence>MAIQSCRGEKKKLDLVSDEVRASLRGYYLILGKLRVQMETRRNMHNLAMQIAIPTMKQPVSDQNLSSSPYYMALTDQSLAPHTLTLSSGCTISPYYKGLIDNSLAIPPHNHPILPNYSLSSGYTISPYYKGLIENSLAIPPHKHPILPNHSLSCRSTPYYKGLMDNSLALRYAPLIEGVYGRCRCGLSFRRREAYEGESKKKSKIGNV</sequence>
<organism evidence="1 2">
    <name type="scientific">Mucuna pruriens</name>
    <name type="common">Velvet bean</name>
    <name type="synonym">Dolichos pruriens</name>
    <dbReference type="NCBI Taxonomy" id="157652"/>
    <lineage>
        <taxon>Eukaryota</taxon>
        <taxon>Viridiplantae</taxon>
        <taxon>Streptophyta</taxon>
        <taxon>Embryophyta</taxon>
        <taxon>Tracheophyta</taxon>
        <taxon>Spermatophyta</taxon>
        <taxon>Magnoliopsida</taxon>
        <taxon>eudicotyledons</taxon>
        <taxon>Gunneridae</taxon>
        <taxon>Pentapetalae</taxon>
        <taxon>rosids</taxon>
        <taxon>fabids</taxon>
        <taxon>Fabales</taxon>
        <taxon>Fabaceae</taxon>
        <taxon>Papilionoideae</taxon>
        <taxon>50 kb inversion clade</taxon>
        <taxon>NPAAA clade</taxon>
        <taxon>indigoferoid/millettioid clade</taxon>
        <taxon>Phaseoleae</taxon>
        <taxon>Mucuna</taxon>
    </lineage>
</organism>
<keyword evidence="2" id="KW-1185">Reference proteome</keyword>
<comment type="caution">
    <text evidence="1">The sequence shown here is derived from an EMBL/GenBank/DDBJ whole genome shotgun (WGS) entry which is preliminary data.</text>
</comment>
<reference evidence="1" key="1">
    <citation type="submission" date="2018-05" db="EMBL/GenBank/DDBJ databases">
        <title>Draft genome of Mucuna pruriens seed.</title>
        <authorList>
            <person name="Nnadi N.E."/>
            <person name="Vos R."/>
            <person name="Hasami M.H."/>
            <person name="Devisetty U.K."/>
            <person name="Aguiy J.C."/>
        </authorList>
    </citation>
    <scope>NUCLEOTIDE SEQUENCE [LARGE SCALE GENOMIC DNA]</scope>
    <source>
        <strain evidence="1">JCA_2017</strain>
    </source>
</reference>
<dbReference type="STRING" id="157652.A0A371F5W1"/>
<proteinExistence type="predicted"/>
<accession>A0A371F5W1</accession>
<gene>
    <name evidence="1" type="ORF">CR513_46711</name>
</gene>
<dbReference type="AlphaFoldDB" id="A0A371F5W1"/>
<name>A0A371F5W1_MUCPR</name>
<evidence type="ECO:0000313" key="2">
    <source>
        <dbReference type="Proteomes" id="UP000257109"/>
    </source>
</evidence>
<protein>
    <submittedName>
        <fullName evidence="1">Uncharacterized protein</fullName>
    </submittedName>
</protein>
<feature type="non-terminal residue" evidence="1">
    <location>
        <position position="1"/>
    </location>
</feature>
<dbReference type="Proteomes" id="UP000257109">
    <property type="component" value="Unassembled WGS sequence"/>
</dbReference>